<comment type="caution">
    <text evidence="4">The sequence shown here is derived from an EMBL/GenBank/DDBJ whole genome shotgun (WGS) entry which is preliminary data.</text>
</comment>
<evidence type="ECO:0000313" key="5">
    <source>
        <dbReference type="Proteomes" id="UP000078237"/>
    </source>
</evidence>
<evidence type="ECO:0000256" key="2">
    <source>
        <dbReference type="ARBA" id="ARBA00023128"/>
    </source>
</evidence>
<dbReference type="GO" id="GO:0005739">
    <property type="term" value="C:mitochondrion"/>
    <property type="evidence" value="ECO:0007669"/>
    <property type="project" value="UniProtKB-SubCell"/>
</dbReference>
<name>A0A175W0T8_9PEZI</name>
<proteinExistence type="predicted"/>
<organism evidence="4 5">
    <name type="scientific">Madurella mycetomatis</name>
    <dbReference type="NCBI Taxonomy" id="100816"/>
    <lineage>
        <taxon>Eukaryota</taxon>
        <taxon>Fungi</taxon>
        <taxon>Dikarya</taxon>
        <taxon>Ascomycota</taxon>
        <taxon>Pezizomycotina</taxon>
        <taxon>Sordariomycetes</taxon>
        <taxon>Sordariomycetidae</taxon>
        <taxon>Sordariales</taxon>
        <taxon>Sordariales incertae sedis</taxon>
        <taxon>Madurella</taxon>
    </lineage>
</organism>
<dbReference type="Pfam" id="PF10356">
    <property type="entry name" value="RRG7"/>
    <property type="match status" value="1"/>
</dbReference>
<keyword evidence="5" id="KW-1185">Reference proteome</keyword>
<gene>
    <name evidence="4" type="ORF">MMYC01_205563</name>
</gene>
<dbReference type="VEuPathDB" id="FungiDB:MMYC01_205563"/>
<reference evidence="4 5" key="1">
    <citation type="journal article" date="2016" name="Genome Announc.">
        <title>Genome Sequence of Madurella mycetomatis mm55, Isolated from a Human Mycetoma Case in Sudan.</title>
        <authorList>
            <person name="Smit S."/>
            <person name="Derks M.F."/>
            <person name="Bervoets S."/>
            <person name="Fahal A."/>
            <person name="van Leeuwen W."/>
            <person name="van Belkum A."/>
            <person name="van de Sande W.W."/>
        </authorList>
    </citation>
    <scope>NUCLEOTIDE SEQUENCE [LARGE SCALE GENOMIC DNA]</scope>
    <source>
        <strain evidence="5">mm55</strain>
    </source>
</reference>
<evidence type="ECO:0000256" key="1">
    <source>
        <dbReference type="ARBA" id="ARBA00004173"/>
    </source>
</evidence>
<dbReference type="OrthoDB" id="20734at2759"/>
<keyword evidence="2" id="KW-0496">Mitochondrion</keyword>
<feature type="compositionally biased region" description="Low complexity" evidence="3">
    <location>
        <begin position="31"/>
        <end position="53"/>
    </location>
</feature>
<evidence type="ECO:0000313" key="4">
    <source>
        <dbReference type="EMBL" id="KXX77347.1"/>
    </source>
</evidence>
<dbReference type="AlphaFoldDB" id="A0A175W0T8"/>
<sequence length="285" mass="30919">MRVFLLPRFLPRRLPVSPSLQRTFSSASIRPVPSSQPQQQQQQPLEEQPDQPSHGQNAAYSPTPALIYPSPPSQHHTDLSSFLSYATRTNLDPTSTFYVGTHFEYTACAALARLGFSLRRVGGTSDCGIDLLGTWELPSPRTPHAPQSSPPPLRILAQCKAVQRPGPHLVRELEGAFAGAPAGWRGRRGATPRVMGVLVTEKSATRGIREALGRSRWPMMFVACSRAGKVGQVLWNRGAEVEGLEGLGVGTRYTGEGSEVVLSWEGKYLPLAQGDGEAVVMGREA</sequence>
<evidence type="ECO:0000256" key="3">
    <source>
        <dbReference type="SAM" id="MobiDB-lite"/>
    </source>
</evidence>
<protein>
    <submittedName>
        <fullName evidence="4">Required for respiratory growth protein 7, mitochondrial</fullName>
    </submittedName>
</protein>
<dbReference type="EMBL" id="LCTW02000165">
    <property type="protein sequence ID" value="KXX77347.1"/>
    <property type="molecule type" value="Genomic_DNA"/>
</dbReference>
<dbReference type="PANTHER" id="PTHR28133">
    <property type="entry name" value="REQUIRED FOR RESPIRATORY GROWTH PROTEIN 7, MITOCHONDRIAL"/>
    <property type="match status" value="1"/>
</dbReference>
<dbReference type="InterPro" id="IPR018828">
    <property type="entry name" value="RRG7"/>
</dbReference>
<accession>A0A175W0T8</accession>
<dbReference type="Proteomes" id="UP000078237">
    <property type="component" value="Unassembled WGS sequence"/>
</dbReference>
<dbReference type="PANTHER" id="PTHR28133:SF1">
    <property type="entry name" value="REQUIRED FOR RESPIRATORY GROWTH PROTEIN 7, MITOCHONDRIAL"/>
    <property type="match status" value="1"/>
</dbReference>
<feature type="region of interest" description="Disordered" evidence="3">
    <location>
        <begin position="20"/>
        <end position="73"/>
    </location>
</feature>
<comment type="subcellular location">
    <subcellularLocation>
        <location evidence="1">Mitochondrion</location>
    </subcellularLocation>
</comment>